<reference evidence="4 5" key="1">
    <citation type="journal article" date="2016" name="Nat. Commun.">
        <title>Thousands of microbial genomes shed light on interconnected biogeochemical processes in an aquifer system.</title>
        <authorList>
            <person name="Anantharaman K."/>
            <person name="Brown C.T."/>
            <person name="Hug L.A."/>
            <person name="Sharon I."/>
            <person name="Castelle C.J."/>
            <person name="Probst A.J."/>
            <person name="Thomas B.C."/>
            <person name="Singh A."/>
            <person name="Wilkins M.J."/>
            <person name="Karaoz U."/>
            <person name="Brodie E.L."/>
            <person name="Williams K.H."/>
            <person name="Hubbard S.S."/>
            <person name="Banfield J.F."/>
        </authorList>
    </citation>
    <scope>NUCLEOTIDE SEQUENCE [LARGE SCALE GENOMIC DNA]</scope>
</reference>
<evidence type="ECO:0000259" key="3">
    <source>
        <dbReference type="Pfam" id="PF10648"/>
    </source>
</evidence>
<organism evidence="4 5">
    <name type="scientific">Candidatus Vogelbacteria bacterium RIFOXYD2_FULL_44_9</name>
    <dbReference type="NCBI Taxonomy" id="1802441"/>
    <lineage>
        <taxon>Bacteria</taxon>
        <taxon>Candidatus Vogeliibacteriota</taxon>
    </lineage>
</organism>
<dbReference type="InterPro" id="IPR018911">
    <property type="entry name" value="Gmad2_Ig-like_dom"/>
</dbReference>
<evidence type="ECO:0000313" key="5">
    <source>
        <dbReference type="Proteomes" id="UP000177140"/>
    </source>
</evidence>
<evidence type="ECO:0000313" key="4">
    <source>
        <dbReference type="EMBL" id="OHA60421.1"/>
    </source>
</evidence>
<dbReference type="Pfam" id="PF10648">
    <property type="entry name" value="Gmad2"/>
    <property type="match status" value="1"/>
</dbReference>
<keyword evidence="2" id="KW-0812">Transmembrane</keyword>
<name>A0A1G2QKE0_9BACT</name>
<feature type="domain" description="Bacterial spore germination immunoglobulin-like" evidence="3">
    <location>
        <begin position="77"/>
        <end position="162"/>
    </location>
</feature>
<accession>A0A1G2QKE0</accession>
<proteinExistence type="predicted"/>
<comment type="caution">
    <text evidence="4">The sequence shown here is derived from an EMBL/GenBank/DDBJ whole genome shotgun (WGS) entry which is preliminary data.</text>
</comment>
<keyword evidence="2" id="KW-0472">Membrane</keyword>
<feature type="region of interest" description="Disordered" evidence="1">
    <location>
        <begin position="185"/>
        <end position="204"/>
    </location>
</feature>
<dbReference type="Proteomes" id="UP000177140">
    <property type="component" value="Unassembled WGS sequence"/>
</dbReference>
<protein>
    <recommendedName>
        <fullName evidence="3">Bacterial spore germination immunoglobulin-like domain-containing protein</fullName>
    </recommendedName>
</protein>
<dbReference type="EMBL" id="MHTM01000050">
    <property type="protein sequence ID" value="OHA60421.1"/>
    <property type="molecule type" value="Genomic_DNA"/>
</dbReference>
<sequence length="204" mass="22502">MLKKIIFVTIVAILAYYGSTGLIHIFKKNPPIITDFITCEKAGRPIMESYPRQCLGINEKTYVEIIDNNALNTDPVILSPDLSRPLTNPVTISGEARGFWFFEATFPVKLVDDKGNLIATGTAKAKGDWMTADFVPFTVTINFKNPATKTGELILIKDNPSGLASQDQEIRLPVFFQKMNEVGNKIQTSSSTEKKPANNASTTN</sequence>
<feature type="transmembrane region" description="Helical" evidence="2">
    <location>
        <begin position="6"/>
        <end position="26"/>
    </location>
</feature>
<evidence type="ECO:0000256" key="2">
    <source>
        <dbReference type="SAM" id="Phobius"/>
    </source>
</evidence>
<keyword evidence="2" id="KW-1133">Transmembrane helix</keyword>
<dbReference type="AlphaFoldDB" id="A0A1G2QKE0"/>
<evidence type="ECO:0000256" key="1">
    <source>
        <dbReference type="SAM" id="MobiDB-lite"/>
    </source>
</evidence>
<gene>
    <name evidence="4" type="ORF">A2556_01960</name>
</gene>